<keyword evidence="3" id="KW-1185">Reference proteome</keyword>
<comment type="caution">
    <text evidence="2">The sequence shown here is derived from an EMBL/GenBank/DDBJ whole genome shotgun (WGS) entry which is preliminary data.</text>
</comment>
<dbReference type="EMBL" id="BKBA01000003">
    <property type="protein sequence ID" value="GEQ13011.1"/>
    <property type="molecule type" value="Genomic_DNA"/>
</dbReference>
<dbReference type="AlphaFoldDB" id="A0A512SYH9"/>
<feature type="region of interest" description="Disordered" evidence="1">
    <location>
        <begin position="17"/>
        <end position="36"/>
    </location>
</feature>
<organism evidence="2 3">
    <name type="scientific">Knoellia locipacati</name>
    <dbReference type="NCBI Taxonomy" id="882824"/>
    <lineage>
        <taxon>Bacteria</taxon>
        <taxon>Bacillati</taxon>
        <taxon>Actinomycetota</taxon>
        <taxon>Actinomycetes</taxon>
        <taxon>Micrococcales</taxon>
        <taxon>Intrasporangiaceae</taxon>
        <taxon>Knoellia</taxon>
    </lineage>
</organism>
<reference evidence="2 3" key="1">
    <citation type="submission" date="2019-07" db="EMBL/GenBank/DDBJ databases">
        <title>Whole genome shotgun sequence of Knoellia locipacati NBRC 109775.</title>
        <authorList>
            <person name="Hosoyama A."/>
            <person name="Uohara A."/>
            <person name="Ohji S."/>
            <person name="Ichikawa N."/>
        </authorList>
    </citation>
    <scope>NUCLEOTIDE SEQUENCE [LARGE SCALE GENOMIC DNA]</scope>
    <source>
        <strain evidence="2 3">NBRC 109775</strain>
    </source>
</reference>
<evidence type="ECO:0000256" key="1">
    <source>
        <dbReference type="SAM" id="MobiDB-lite"/>
    </source>
</evidence>
<gene>
    <name evidence="2" type="ORF">KLO01_10580</name>
</gene>
<accession>A0A512SYH9</accession>
<dbReference type="RefSeq" id="WP_147062780.1">
    <property type="nucleotide sequence ID" value="NZ_BAABDN010000001.1"/>
</dbReference>
<name>A0A512SYH9_9MICO</name>
<proteinExistence type="predicted"/>
<feature type="compositionally biased region" description="Low complexity" evidence="1">
    <location>
        <begin position="17"/>
        <end position="30"/>
    </location>
</feature>
<evidence type="ECO:0000313" key="2">
    <source>
        <dbReference type="EMBL" id="GEQ13011.1"/>
    </source>
</evidence>
<evidence type="ECO:0000313" key="3">
    <source>
        <dbReference type="Proteomes" id="UP000321793"/>
    </source>
</evidence>
<protein>
    <submittedName>
        <fullName evidence="2">Uncharacterized protein</fullName>
    </submittedName>
</protein>
<dbReference type="Proteomes" id="UP000321793">
    <property type="component" value="Unassembled WGS sequence"/>
</dbReference>
<sequence length="342" mass="34404">MLLGTLAVALAGCGGSPAASEDAASASPSARTSDLRPEGRWTLVAWTVKRSDLTVEQRMARTILGVFTPGCPSGPCDLTMAPGGSNGTFREAEAPVAEGSTPTTAAIDLTWDGRAYAGGSPERVTSCLTKEGTTVPEGYVQASSFSLSFVPKQGDAPSRVRGTVVHTAKGTPAGKAKGCTDFVETEAVGGVPTGSLDVKTPLSGRYDASMTTRSATPRSVAAVGSVLWLGAMSTAGTGSTQTITGLTGKPGPLTASSAGWSASPPATPNDCRAVSGTMVPKGADAQEVFDALHAVALTGDGKPIFAGTWKDRLNPNATGLSGACSLTAYEGRLLLVPEGAGP</sequence>